<gene>
    <name evidence="1" type="ORF">MU846_12515</name>
</gene>
<dbReference type="Proteomes" id="UP001165524">
    <property type="component" value="Unassembled WGS sequence"/>
</dbReference>
<dbReference type="SUPFAM" id="SSF159245">
    <property type="entry name" value="AttH-like"/>
    <property type="match status" value="1"/>
</dbReference>
<dbReference type="RefSeq" id="WP_246953251.1">
    <property type="nucleotide sequence ID" value="NZ_JALKII010000009.1"/>
</dbReference>
<comment type="caution">
    <text evidence="1">The sequence shown here is derived from an EMBL/GenBank/DDBJ whole genome shotgun (WGS) entry which is preliminary data.</text>
</comment>
<proteinExistence type="predicted"/>
<reference evidence="1" key="1">
    <citation type="submission" date="2022-04" db="EMBL/GenBank/DDBJ databases">
        <title>Alcanivorax sp. CY1518 draft genome sequence.</title>
        <authorList>
            <person name="Zhao G."/>
            <person name="An M."/>
        </authorList>
    </citation>
    <scope>NUCLEOTIDE SEQUENCE</scope>
    <source>
        <strain evidence="1">CY1518</strain>
    </source>
</reference>
<name>A0ABT0E9U3_9GAMM</name>
<evidence type="ECO:0000313" key="1">
    <source>
        <dbReference type="EMBL" id="MCK0538532.1"/>
    </source>
</evidence>
<evidence type="ECO:0000313" key="2">
    <source>
        <dbReference type="Proteomes" id="UP001165524"/>
    </source>
</evidence>
<evidence type="ECO:0008006" key="3">
    <source>
        <dbReference type="Google" id="ProtNLM"/>
    </source>
</evidence>
<keyword evidence="2" id="KW-1185">Reference proteome</keyword>
<dbReference type="EMBL" id="JALKII010000009">
    <property type="protein sequence ID" value="MCK0538532.1"/>
    <property type="molecule type" value="Genomic_DNA"/>
</dbReference>
<organism evidence="1 2">
    <name type="scientific">Alcanivorax quisquiliarum</name>
    <dbReference type="NCBI Taxonomy" id="2933565"/>
    <lineage>
        <taxon>Bacteria</taxon>
        <taxon>Pseudomonadati</taxon>
        <taxon>Pseudomonadota</taxon>
        <taxon>Gammaproteobacteria</taxon>
        <taxon>Oceanospirillales</taxon>
        <taxon>Alcanivoracaceae</taxon>
        <taxon>Alcanivorax</taxon>
    </lineage>
</organism>
<sequence length="325" mass="36611">MIPFHASQFSGRGGHYESWFLRGNHPRAAQAFWVRYTMFVPADKRPALGELWAIWFDAERKQVVAVKEEYPLEACHFNRDDLGVSLPGASLSHQALQGSAAHAGHHLAWQLHYTEGNDSLLLLPEKLYRTALPKAKALVSRPNVQFTGTFTVNGETFEINGWPGSENHNWGRQHTDEYAWGQVAGFDDHPDAFLECLTARVRLGPFRSPWMTIACLRLGGETLYFNRISTALRATGNYRYFEWHFDTTQDHHQLSVNIQAPPDHFTALTYYNPPGSSKTCLNSKLASCELTLTRRGQAPITLHSAHRAAFEILTDKTDHGIALAV</sequence>
<protein>
    <recommendedName>
        <fullName evidence="3">Hydroxyneurosporene synthase (CrtC)</fullName>
    </recommendedName>
</protein>
<accession>A0ABT0E9U3</accession>